<comment type="caution">
    <text evidence="1">The sequence shown here is derived from an EMBL/GenBank/DDBJ whole genome shotgun (WGS) entry which is preliminary data.</text>
</comment>
<proteinExistence type="predicted"/>
<keyword evidence="2" id="KW-1185">Reference proteome</keyword>
<name>A0ABR1X6Z6_9PEZI</name>
<dbReference type="EMBL" id="JAQQWL010000001">
    <property type="protein sequence ID" value="KAK8091215.1"/>
    <property type="molecule type" value="Genomic_DNA"/>
</dbReference>
<evidence type="ECO:0000313" key="1">
    <source>
        <dbReference type="EMBL" id="KAK8091215.1"/>
    </source>
</evidence>
<evidence type="ECO:0000313" key="2">
    <source>
        <dbReference type="Proteomes" id="UP001480595"/>
    </source>
</evidence>
<dbReference type="GeneID" id="92085192"/>
<organism evidence="1 2">
    <name type="scientific">Apiospora phragmitis</name>
    <dbReference type="NCBI Taxonomy" id="2905665"/>
    <lineage>
        <taxon>Eukaryota</taxon>
        <taxon>Fungi</taxon>
        <taxon>Dikarya</taxon>
        <taxon>Ascomycota</taxon>
        <taxon>Pezizomycotina</taxon>
        <taxon>Sordariomycetes</taxon>
        <taxon>Xylariomycetidae</taxon>
        <taxon>Amphisphaeriales</taxon>
        <taxon>Apiosporaceae</taxon>
        <taxon>Apiospora</taxon>
    </lineage>
</organism>
<gene>
    <name evidence="1" type="ORF">PG994_000720</name>
</gene>
<dbReference type="Proteomes" id="UP001480595">
    <property type="component" value="Unassembled WGS sequence"/>
</dbReference>
<accession>A0ABR1X6Z6</accession>
<sequence>MVIVGWTTDGGDFVFMRATNNTLEAKKLVAQSDPGTAKAGKVRTTVGSEVVFSYDLAHRGITDQVSYIPLIECCDERSFKRAYNYLSCSHTIAYTNCSSLKSAQHQEYVLQHVNVCLQDCALPKMMASCDIISTKHPTRQVLDRCYAKVSSCPKWKVGTDKDTNKKPFRTVRCFNRYDILGHLEVILEEVRKALAKPDILPIELLKLELLNIRMLWGEGKRDKANISSFLTYFVDNIQRTLSDGKAAFADLVSVEKGCSVLNVAVWGDDITKIEPLPIEIEILT</sequence>
<reference evidence="1 2" key="1">
    <citation type="submission" date="2023-01" db="EMBL/GenBank/DDBJ databases">
        <title>Analysis of 21 Apiospora genomes using comparative genomics revels a genus with tremendous synthesis potential of carbohydrate active enzymes and secondary metabolites.</title>
        <authorList>
            <person name="Sorensen T."/>
        </authorList>
    </citation>
    <scope>NUCLEOTIDE SEQUENCE [LARGE SCALE GENOMIC DNA]</scope>
    <source>
        <strain evidence="1 2">CBS 135458</strain>
    </source>
</reference>
<dbReference type="RefSeq" id="XP_066722761.1">
    <property type="nucleotide sequence ID" value="XM_066852129.1"/>
</dbReference>
<protein>
    <submittedName>
        <fullName evidence="1">Uncharacterized protein</fullName>
    </submittedName>
</protein>